<feature type="region of interest" description="Disordered" evidence="1">
    <location>
        <begin position="159"/>
        <end position="190"/>
    </location>
</feature>
<name>A0A131Y607_IXORI</name>
<proteinExistence type="evidence at transcript level"/>
<dbReference type="EMBL" id="GEFM01002435">
    <property type="protein sequence ID" value="JAP73361.1"/>
    <property type="molecule type" value="mRNA"/>
</dbReference>
<dbReference type="Pfam" id="PF23055">
    <property type="entry name" value="DUF7041"/>
    <property type="match status" value="1"/>
</dbReference>
<feature type="domain" description="DUF7041" evidence="2">
    <location>
        <begin position="1"/>
        <end position="38"/>
    </location>
</feature>
<sequence length="219" mass="24781">EIRDLILSPPDDQPFDKLRAELINRTSASEQRRLQQLITSEELGDRTPSQLLRRLQQLVGDRLPTFDTSLLRELFLQRLPSNVRMVLVSTPSMSLDDLAQLADRIMEVALPIVSSIDRIPGETTAMTRPQHAVSDYPASPAVMELRQQISELTAQVAALVSRPSTPHRSRSTSRPRYSSSPRRPRQNNDGLCWYHKNFGDDARRCHQPCSASGNELVHH</sequence>
<feature type="non-terminal residue" evidence="3">
    <location>
        <position position="1"/>
    </location>
</feature>
<reference evidence="3" key="1">
    <citation type="submission" date="2016-02" db="EMBL/GenBank/DDBJ databases">
        <title>RNAseq analyses of the midgut from blood- or serum-fed Ixodes ricinus ticks.</title>
        <authorList>
            <person name="Perner J."/>
            <person name="Provaznik J."/>
            <person name="Schrenkova J."/>
            <person name="Urbanova V."/>
            <person name="Ribeiro J.M."/>
            <person name="Kopacek P."/>
        </authorList>
    </citation>
    <scope>NUCLEOTIDE SEQUENCE</scope>
    <source>
        <tissue evidence="3">Gut</tissue>
    </source>
</reference>
<evidence type="ECO:0000313" key="3">
    <source>
        <dbReference type="EMBL" id="JAP73361.1"/>
    </source>
</evidence>
<organism evidence="3">
    <name type="scientific">Ixodes ricinus</name>
    <name type="common">Common tick</name>
    <name type="synonym">Acarus ricinus</name>
    <dbReference type="NCBI Taxonomy" id="34613"/>
    <lineage>
        <taxon>Eukaryota</taxon>
        <taxon>Metazoa</taxon>
        <taxon>Ecdysozoa</taxon>
        <taxon>Arthropoda</taxon>
        <taxon>Chelicerata</taxon>
        <taxon>Arachnida</taxon>
        <taxon>Acari</taxon>
        <taxon>Parasitiformes</taxon>
        <taxon>Ixodida</taxon>
        <taxon>Ixodoidea</taxon>
        <taxon>Ixodidae</taxon>
        <taxon>Ixodinae</taxon>
        <taxon>Ixodes</taxon>
    </lineage>
</organism>
<dbReference type="AlphaFoldDB" id="A0A131Y607"/>
<dbReference type="PANTHER" id="PTHR33327">
    <property type="entry name" value="ENDONUCLEASE"/>
    <property type="match status" value="1"/>
</dbReference>
<evidence type="ECO:0000256" key="1">
    <source>
        <dbReference type="SAM" id="MobiDB-lite"/>
    </source>
</evidence>
<accession>A0A131Y607</accession>
<evidence type="ECO:0000259" key="2">
    <source>
        <dbReference type="Pfam" id="PF23055"/>
    </source>
</evidence>
<dbReference type="PANTHER" id="PTHR33327:SF3">
    <property type="entry name" value="RNA-DIRECTED DNA POLYMERASE"/>
    <property type="match status" value="1"/>
</dbReference>
<protein>
    <submittedName>
        <fullName evidence="3">Putative tick transposon</fullName>
    </submittedName>
</protein>
<dbReference type="InterPro" id="IPR055469">
    <property type="entry name" value="DUF7041"/>
</dbReference>